<keyword evidence="3" id="KW-1185">Reference proteome</keyword>
<protein>
    <submittedName>
        <fullName evidence="2">Uncharacterized protein</fullName>
    </submittedName>
</protein>
<dbReference type="AlphaFoldDB" id="A0A2T4CDF3"/>
<gene>
    <name evidence="2" type="ORF">M440DRAFT_242069</name>
</gene>
<dbReference type="Proteomes" id="UP000240760">
    <property type="component" value="Unassembled WGS sequence"/>
</dbReference>
<organism evidence="2 3">
    <name type="scientific">Trichoderma longibrachiatum ATCC 18648</name>
    <dbReference type="NCBI Taxonomy" id="983965"/>
    <lineage>
        <taxon>Eukaryota</taxon>
        <taxon>Fungi</taxon>
        <taxon>Dikarya</taxon>
        <taxon>Ascomycota</taxon>
        <taxon>Pezizomycotina</taxon>
        <taxon>Sordariomycetes</taxon>
        <taxon>Hypocreomycetidae</taxon>
        <taxon>Hypocreales</taxon>
        <taxon>Hypocreaceae</taxon>
        <taxon>Trichoderma</taxon>
    </lineage>
</organism>
<proteinExistence type="predicted"/>
<feature type="region of interest" description="Disordered" evidence="1">
    <location>
        <begin position="129"/>
        <end position="160"/>
    </location>
</feature>
<dbReference type="EMBL" id="KZ679128">
    <property type="protein sequence ID" value="PTB79601.1"/>
    <property type="molecule type" value="Genomic_DNA"/>
</dbReference>
<reference evidence="2 3" key="1">
    <citation type="submission" date="2016-07" db="EMBL/GenBank/DDBJ databases">
        <title>Multiple horizontal gene transfer events from other fungi enriched the ability of initially mycotrophic Trichoderma (Ascomycota) to feed on dead plant biomass.</title>
        <authorList>
            <consortium name="DOE Joint Genome Institute"/>
            <person name="Aerts A."/>
            <person name="Atanasova L."/>
            <person name="Chenthamara K."/>
            <person name="Zhang J."/>
            <person name="Grujic M."/>
            <person name="Henrissat B."/>
            <person name="Kuo A."/>
            <person name="Salamov A."/>
            <person name="Lipzen A."/>
            <person name="Labutti K."/>
            <person name="Barry K."/>
            <person name="Miao Y."/>
            <person name="Rahimi M.J."/>
            <person name="Shen Q."/>
            <person name="Grigoriev I.V."/>
            <person name="Kubicek C.P."/>
            <person name="Druzhinina I.S."/>
        </authorList>
    </citation>
    <scope>NUCLEOTIDE SEQUENCE [LARGE SCALE GENOMIC DNA]</scope>
    <source>
        <strain evidence="2 3">ATCC 18648</strain>
    </source>
</reference>
<accession>A0A2T4CDF3</accession>
<evidence type="ECO:0000313" key="2">
    <source>
        <dbReference type="EMBL" id="PTB79601.1"/>
    </source>
</evidence>
<name>A0A2T4CDF3_TRILO</name>
<evidence type="ECO:0000256" key="1">
    <source>
        <dbReference type="SAM" id="MobiDB-lite"/>
    </source>
</evidence>
<sequence length="213" mass="23903">MNDAAGGGNGHTVWYNNRRARDLQQGKNDYSHSQRCYNSRGKRFKLRRIERRNSRKQYEVNAAGFNRNRSLKGGAAPLRGPPAGCGPGQPPPTDFDRNFWIPSVHPSFSASPRGRFPIFFSPERNLLAAPPGISHRPTSRSPGRKPLARGQEPEAARGVRQLGRSCPARPVFFILLCYFWIQLINFRKWRGTKKGLVSVLDGIPLGITVAWPD</sequence>
<evidence type="ECO:0000313" key="3">
    <source>
        <dbReference type="Proteomes" id="UP000240760"/>
    </source>
</evidence>